<gene>
    <name evidence="2" type="ORF">AAV99_07485</name>
</gene>
<keyword evidence="1" id="KW-0812">Transmembrane</keyword>
<keyword evidence="1" id="KW-1133">Transmembrane helix</keyword>
<name>A0A0H0XNS1_9SPHN</name>
<proteinExistence type="predicted"/>
<dbReference type="PATRIC" id="fig|874156.12.peg.1540"/>
<protein>
    <submittedName>
        <fullName evidence="2">Uncharacterized protein</fullName>
    </submittedName>
</protein>
<evidence type="ECO:0000256" key="1">
    <source>
        <dbReference type="SAM" id="Phobius"/>
    </source>
</evidence>
<keyword evidence="3" id="KW-1185">Reference proteome</keyword>
<dbReference type="Proteomes" id="UP000053455">
    <property type="component" value="Unassembled WGS sequence"/>
</dbReference>
<feature type="transmembrane region" description="Helical" evidence="1">
    <location>
        <begin position="30"/>
        <end position="46"/>
    </location>
</feature>
<reference evidence="2 3" key="1">
    <citation type="submission" date="2015-04" db="EMBL/GenBank/DDBJ databases">
        <title>The draft genome sequence of Erythrobacter marinus HWDM-33.</title>
        <authorList>
            <person name="Zhuang L."/>
            <person name="Liu Y."/>
            <person name="Shao Z."/>
        </authorList>
    </citation>
    <scope>NUCLEOTIDE SEQUENCE [LARGE SCALE GENOMIC DNA]</scope>
    <source>
        <strain evidence="2 3">HWDM-33</strain>
    </source>
</reference>
<dbReference type="AlphaFoldDB" id="A0A0H0XNS1"/>
<feature type="transmembrane region" description="Helical" evidence="1">
    <location>
        <begin position="7"/>
        <end position="24"/>
    </location>
</feature>
<keyword evidence="1" id="KW-0472">Membrane</keyword>
<dbReference type="EMBL" id="LBHU01000002">
    <property type="protein sequence ID" value="KLI63592.1"/>
    <property type="molecule type" value="Genomic_DNA"/>
</dbReference>
<evidence type="ECO:0000313" key="3">
    <source>
        <dbReference type="Proteomes" id="UP000053455"/>
    </source>
</evidence>
<comment type="caution">
    <text evidence="2">The sequence shown here is derived from an EMBL/GenBank/DDBJ whole genome shotgun (WGS) entry which is preliminary data.</text>
</comment>
<accession>A0A0H0XNS1</accession>
<evidence type="ECO:0000313" key="2">
    <source>
        <dbReference type="EMBL" id="KLI63592.1"/>
    </source>
</evidence>
<feature type="transmembrane region" description="Helical" evidence="1">
    <location>
        <begin position="66"/>
        <end position="85"/>
    </location>
</feature>
<organism evidence="2 3">
    <name type="scientific">Aurantiacibacter marinus</name>
    <dbReference type="NCBI Taxonomy" id="874156"/>
    <lineage>
        <taxon>Bacteria</taxon>
        <taxon>Pseudomonadati</taxon>
        <taxon>Pseudomonadota</taxon>
        <taxon>Alphaproteobacteria</taxon>
        <taxon>Sphingomonadales</taxon>
        <taxon>Erythrobacteraceae</taxon>
        <taxon>Aurantiacibacter</taxon>
    </lineage>
</organism>
<dbReference type="STRING" id="874156.GCA_001021555_01823"/>
<sequence>MLLVRDLRKTVPGAICGGIAIWIIVGREPFWWLLLPAGLVACWWLIRKPVRLAMTKRHRLEIFDLALGGMVFVLIFAGFAALYGLSQLIDLVRQ</sequence>